<dbReference type="Pfam" id="PF12937">
    <property type="entry name" value="F-box-like"/>
    <property type="match status" value="1"/>
</dbReference>
<feature type="non-terminal residue" evidence="2">
    <location>
        <position position="183"/>
    </location>
</feature>
<name>A0AAD6UY79_9AGAR</name>
<evidence type="ECO:0000313" key="2">
    <source>
        <dbReference type="EMBL" id="KAJ7192831.1"/>
    </source>
</evidence>
<evidence type="ECO:0000259" key="1">
    <source>
        <dbReference type="Pfam" id="PF12937"/>
    </source>
</evidence>
<dbReference type="Gene3D" id="1.20.1280.50">
    <property type="match status" value="1"/>
</dbReference>
<keyword evidence="3" id="KW-1185">Reference proteome</keyword>
<sequence>MTCRGSAPELSDRNCRTCCAALIARSHYAHHCDERMKDNTVSNLWRRLKRQVSLKRHKPVTAQPPVQPFEFVPLPRWPSTDSFYRPQPSLSAASPSIAFDPPPKPPLDPKHNAELISSSLPPEIVAEIFLLVCEASFLQDSSWIACSHVCSSWRQIALDTPLLWAHAVFKSRAWVDACLERSK</sequence>
<dbReference type="InterPro" id="IPR001810">
    <property type="entry name" value="F-box_dom"/>
</dbReference>
<feature type="domain" description="F-box" evidence="1">
    <location>
        <begin position="118"/>
        <end position="169"/>
    </location>
</feature>
<reference evidence="2" key="1">
    <citation type="submission" date="2023-03" db="EMBL/GenBank/DDBJ databases">
        <title>Massive genome expansion in bonnet fungi (Mycena s.s.) driven by repeated elements and novel gene families across ecological guilds.</title>
        <authorList>
            <consortium name="Lawrence Berkeley National Laboratory"/>
            <person name="Harder C.B."/>
            <person name="Miyauchi S."/>
            <person name="Viragh M."/>
            <person name="Kuo A."/>
            <person name="Thoen E."/>
            <person name="Andreopoulos B."/>
            <person name="Lu D."/>
            <person name="Skrede I."/>
            <person name="Drula E."/>
            <person name="Henrissat B."/>
            <person name="Morin E."/>
            <person name="Kohler A."/>
            <person name="Barry K."/>
            <person name="LaButti K."/>
            <person name="Morin E."/>
            <person name="Salamov A."/>
            <person name="Lipzen A."/>
            <person name="Mereny Z."/>
            <person name="Hegedus B."/>
            <person name="Baldrian P."/>
            <person name="Stursova M."/>
            <person name="Weitz H."/>
            <person name="Taylor A."/>
            <person name="Grigoriev I.V."/>
            <person name="Nagy L.G."/>
            <person name="Martin F."/>
            <person name="Kauserud H."/>
        </authorList>
    </citation>
    <scope>NUCLEOTIDE SEQUENCE</scope>
    <source>
        <strain evidence="2">9144</strain>
    </source>
</reference>
<accession>A0AAD6UY79</accession>
<dbReference type="AlphaFoldDB" id="A0AAD6UY79"/>
<comment type="caution">
    <text evidence="2">The sequence shown here is derived from an EMBL/GenBank/DDBJ whole genome shotgun (WGS) entry which is preliminary data.</text>
</comment>
<dbReference type="SUPFAM" id="SSF81383">
    <property type="entry name" value="F-box domain"/>
    <property type="match status" value="1"/>
</dbReference>
<organism evidence="2 3">
    <name type="scientific">Mycena pura</name>
    <dbReference type="NCBI Taxonomy" id="153505"/>
    <lineage>
        <taxon>Eukaryota</taxon>
        <taxon>Fungi</taxon>
        <taxon>Dikarya</taxon>
        <taxon>Basidiomycota</taxon>
        <taxon>Agaricomycotina</taxon>
        <taxon>Agaricomycetes</taxon>
        <taxon>Agaricomycetidae</taxon>
        <taxon>Agaricales</taxon>
        <taxon>Marasmiineae</taxon>
        <taxon>Mycenaceae</taxon>
        <taxon>Mycena</taxon>
    </lineage>
</organism>
<dbReference type="InterPro" id="IPR036047">
    <property type="entry name" value="F-box-like_dom_sf"/>
</dbReference>
<gene>
    <name evidence="2" type="ORF">GGX14DRAFT_506305</name>
</gene>
<proteinExistence type="predicted"/>
<protein>
    <recommendedName>
        <fullName evidence="1">F-box domain-containing protein</fullName>
    </recommendedName>
</protein>
<evidence type="ECO:0000313" key="3">
    <source>
        <dbReference type="Proteomes" id="UP001219525"/>
    </source>
</evidence>
<dbReference type="EMBL" id="JARJCW010000115">
    <property type="protein sequence ID" value="KAJ7192831.1"/>
    <property type="molecule type" value="Genomic_DNA"/>
</dbReference>
<dbReference type="Proteomes" id="UP001219525">
    <property type="component" value="Unassembled WGS sequence"/>
</dbReference>